<dbReference type="GO" id="GO:0007601">
    <property type="term" value="P:visual perception"/>
    <property type="evidence" value="ECO:0007669"/>
    <property type="project" value="UniProtKB-KW"/>
</dbReference>
<gene>
    <name evidence="12" type="ORF">QYM36_014675</name>
</gene>
<dbReference type="InterPro" id="IPR050125">
    <property type="entry name" value="GPCR_opsins"/>
</dbReference>
<evidence type="ECO:0000256" key="2">
    <source>
        <dbReference type="ARBA" id="ARBA00010663"/>
    </source>
</evidence>
<keyword evidence="13" id="KW-1185">Reference proteome</keyword>
<evidence type="ECO:0000256" key="5">
    <source>
        <dbReference type="ARBA" id="ARBA00023040"/>
    </source>
</evidence>
<evidence type="ECO:0000256" key="10">
    <source>
        <dbReference type="SAM" id="Phobius"/>
    </source>
</evidence>
<feature type="transmembrane region" description="Helical" evidence="10">
    <location>
        <begin position="20"/>
        <end position="43"/>
    </location>
</feature>
<feature type="transmembrane region" description="Helical" evidence="10">
    <location>
        <begin position="55"/>
        <end position="78"/>
    </location>
</feature>
<evidence type="ECO:0000256" key="4">
    <source>
        <dbReference type="ARBA" id="ARBA00022989"/>
    </source>
</evidence>
<evidence type="ECO:0000256" key="3">
    <source>
        <dbReference type="ARBA" id="ARBA00022692"/>
    </source>
</evidence>
<dbReference type="InterPro" id="IPR017452">
    <property type="entry name" value="GPCR_Rhodpsn_7TM"/>
</dbReference>
<keyword evidence="8" id="KW-0807">Transducer</keyword>
<reference evidence="12" key="1">
    <citation type="submission" date="2023-07" db="EMBL/GenBank/DDBJ databases">
        <title>Chromosome-level genome assembly of Artemia franciscana.</title>
        <authorList>
            <person name="Jo E."/>
        </authorList>
    </citation>
    <scope>NUCLEOTIDE SEQUENCE</scope>
    <source>
        <tissue evidence="12">Whole body</tissue>
    </source>
</reference>
<evidence type="ECO:0000259" key="11">
    <source>
        <dbReference type="PROSITE" id="PS50262"/>
    </source>
</evidence>
<evidence type="ECO:0000313" key="12">
    <source>
        <dbReference type="EMBL" id="KAK2706713.1"/>
    </source>
</evidence>
<accession>A0AA88HD48</accession>
<organism evidence="12 13">
    <name type="scientific">Artemia franciscana</name>
    <name type="common">Brine shrimp</name>
    <name type="synonym">Artemia sanfranciscana</name>
    <dbReference type="NCBI Taxonomy" id="6661"/>
    <lineage>
        <taxon>Eukaryota</taxon>
        <taxon>Metazoa</taxon>
        <taxon>Ecdysozoa</taxon>
        <taxon>Arthropoda</taxon>
        <taxon>Crustacea</taxon>
        <taxon>Branchiopoda</taxon>
        <taxon>Anostraca</taxon>
        <taxon>Artemiidae</taxon>
        <taxon>Artemia</taxon>
    </lineage>
</organism>
<dbReference type="GO" id="GO:0016020">
    <property type="term" value="C:membrane"/>
    <property type="evidence" value="ECO:0007669"/>
    <property type="project" value="UniProtKB-SubCell"/>
</dbReference>
<comment type="similarity">
    <text evidence="2">Belongs to the G-protein coupled receptor 1 family.</text>
</comment>
<dbReference type="PRINTS" id="PR00237">
    <property type="entry name" value="GPCRRHODOPSN"/>
</dbReference>
<keyword evidence="3 10" id="KW-0812">Transmembrane</keyword>
<dbReference type="EMBL" id="JAVRJZ010000019">
    <property type="protein sequence ID" value="KAK2706713.1"/>
    <property type="molecule type" value="Genomic_DNA"/>
</dbReference>
<dbReference type="Pfam" id="PF00001">
    <property type="entry name" value="7tm_1"/>
    <property type="match status" value="1"/>
</dbReference>
<dbReference type="GO" id="GO:0004930">
    <property type="term" value="F:G protein-coupled receptor activity"/>
    <property type="evidence" value="ECO:0007669"/>
    <property type="project" value="UniProtKB-KW"/>
</dbReference>
<dbReference type="Gene3D" id="1.20.1070.10">
    <property type="entry name" value="Rhodopsin 7-helix transmembrane proteins"/>
    <property type="match status" value="1"/>
</dbReference>
<dbReference type="Proteomes" id="UP001187531">
    <property type="component" value="Unassembled WGS sequence"/>
</dbReference>
<dbReference type="InterPro" id="IPR000276">
    <property type="entry name" value="GPCR_Rhodpsn"/>
</dbReference>
<protein>
    <recommendedName>
        <fullName evidence="11">G-protein coupled receptors family 1 profile domain-containing protein</fullName>
    </recommendedName>
</protein>
<proteinExistence type="inferred from homology"/>
<comment type="caution">
    <text evidence="12">The sequence shown here is derived from an EMBL/GenBank/DDBJ whole genome shotgun (WGS) entry which is preliminary data.</text>
</comment>
<keyword evidence="4 10" id="KW-1133">Transmembrane helix</keyword>
<comment type="subcellular location">
    <subcellularLocation>
        <location evidence="1">Membrane</location>
        <topology evidence="1">Multi-pass membrane protein</topology>
    </subcellularLocation>
</comment>
<keyword evidence="5" id="KW-0297">G-protein coupled receptor</keyword>
<feature type="transmembrane region" description="Helical" evidence="10">
    <location>
        <begin position="99"/>
        <end position="118"/>
    </location>
</feature>
<dbReference type="SUPFAM" id="SSF81321">
    <property type="entry name" value="Family A G protein-coupled receptor-like"/>
    <property type="match status" value="1"/>
</dbReference>
<evidence type="ECO:0000256" key="6">
    <source>
        <dbReference type="ARBA" id="ARBA00023136"/>
    </source>
</evidence>
<keyword evidence="9" id="KW-0716">Sensory transduction</keyword>
<sequence length="315" mass="35249">FVIAAFFKEKQIRTPMNMILLNLSISDLGMVTLGSSMSFVNALLKKWAFSQELCYLYALIMALCGISSITTLAVLALWRSIVVAMTLGKKWSMSFRQSSGTIIFIWVYSTGVTIPPVFGWGKFGEEYGGLSCSVIWKEKNSFSQYYVIYLFSFGLLLPLAVIVLSYSIILTAVNKKTNLHRSKLQTRITVMIGLMVASFLFTWSPYAIVALLETFGNGSHLQLYPSLVTVPSLFAKSSGLLNPFIYGCLNTQFQMAWRKILGLEQIHQPVTSKIDMSIPNCREANSRQISSVDGKLDESTNVNLDMIVFREVNIL</sequence>
<keyword evidence="9" id="KW-0844">Vision</keyword>
<feature type="transmembrane region" description="Helical" evidence="10">
    <location>
        <begin position="146"/>
        <end position="169"/>
    </location>
</feature>
<feature type="domain" description="G-protein coupled receptors family 1 profile" evidence="11">
    <location>
        <begin position="1"/>
        <end position="246"/>
    </location>
</feature>
<feature type="non-terminal residue" evidence="12">
    <location>
        <position position="1"/>
    </location>
</feature>
<name>A0AA88HD48_ARTSF</name>
<evidence type="ECO:0000256" key="7">
    <source>
        <dbReference type="ARBA" id="ARBA00023170"/>
    </source>
</evidence>
<keyword evidence="7" id="KW-0675">Receptor</keyword>
<feature type="transmembrane region" description="Helical" evidence="10">
    <location>
        <begin position="224"/>
        <end position="249"/>
    </location>
</feature>
<evidence type="ECO:0000313" key="13">
    <source>
        <dbReference type="Proteomes" id="UP001187531"/>
    </source>
</evidence>
<dbReference type="PROSITE" id="PS50262">
    <property type="entry name" value="G_PROTEIN_RECEP_F1_2"/>
    <property type="match status" value="1"/>
</dbReference>
<evidence type="ECO:0000256" key="9">
    <source>
        <dbReference type="ARBA" id="ARBA00023305"/>
    </source>
</evidence>
<dbReference type="AlphaFoldDB" id="A0AA88HD48"/>
<dbReference type="PANTHER" id="PTHR24240">
    <property type="entry name" value="OPSIN"/>
    <property type="match status" value="1"/>
</dbReference>
<dbReference type="CDD" id="cd14969">
    <property type="entry name" value="7tmA_Opsins_type2_animals"/>
    <property type="match status" value="1"/>
</dbReference>
<keyword evidence="6 10" id="KW-0472">Membrane</keyword>
<evidence type="ECO:0000256" key="8">
    <source>
        <dbReference type="ARBA" id="ARBA00023224"/>
    </source>
</evidence>
<evidence type="ECO:0000256" key="1">
    <source>
        <dbReference type="ARBA" id="ARBA00004141"/>
    </source>
</evidence>
<feature type="transmembrane region" description="Helical" evidence="10">
    <location>
        <begin position="190"/>
        <end position="212"/>
    </location>
</feature>